<organism evidence="1 2">
    <name type="scientific">Listeria riparia FSL S10-1204</name>
    <dbReference type="NCBI Taxonomy" id="1265816"/>
    <lineage>
        <taxon>Bacteria</taxon>
        <taxon>Bacillati</taxon>
        <taxon>Bacillota</taxon>
        <taxon>Bacilli</taxon>
        <taxon>Bacillales</taxon>
        <taxon>Listeriaceae</taxon>
        <taxon>Listeria</taxon>
    </lineage>
</organism>
<sequence>MSKLSGSQNRCLANMIEVYQYFKEHSVYEYEKTHPFETTIYSLAGIDFESPDGSDATAEKIFYEFSEKEQIQVIQKFADWALEQEEAE</sequence>
<gene>
    <name evidence="1" type="ORF">PRIP_14777</name>
</gene>
<dbReference type="RefSeq" id="WP_036101780.1">
    <property type="nucleotide sequence ID" value="NZ_AODL01000030.1"/>
</dbReference>
<keyword evidence="2" id="KW-1185">Reference proteome</keyword>
<reference evidence="1 2" key="1">
    <citation type="journal article" date="2014" name="Int. J. Syst. Evol. Microbiol.">
        <title>Listeria floridensis sp. nov., Listeria aquatica sp. nov., Listeria cornellensis sp. nov., Listeria riparia sp. nov. and Listeria grandensis sp. nov., from agricultural and natural environments.</title>
        <authorList>
            <person name="den Bakker H.C."/>
            <person name="Warchocki S."/>
            <person name="Wright E.M."/>
            <person name="Allred A.F."/>
            <person name="Ahlstrom C."/>
            <person name="Manuel C.S."/>
            <person name="Stasiewicz M.J."/>
            <person name="Burrell A."/>
            <person name="Roof S."/>
            <person name="Strawn L."/>
            <person name="Fortes E.D."/>
            <person name="Nightingale K.K."/>
            <person name="Kephart D."/>
            <person name="Wiedmann M."/>
        </authorList>
    </citation>
    <scope>NUCLEOTIDE SEQUENCE [LARGE SCALE GENOMIC DNA]</scope>
    <source>
        <strain evidence="1 2">FSL S10-1204</strain>
    </source>
</reference>
<dbReference type="AlphaFoldDB" id="W7D1A9"/>
<comment type="caution">
    <text evidence="1">The sequence shown here is derived from an EMBL/GenBank/DDBJ whole genome shotgun (WGS) entry which is preliminary data.</text>
</comment>
<name>W7D1A9_9LIST</name>
<proteinExistence type="predicted"/>
<dbReference type="PATRIC" id="fig|1265816.5.peg.2919"/>
<dbReference type="EMBL" id="AODL01000030">
    <property type="protein sequence ID" value="EUJ42927.1"/>
    <property type="molecule type" value="Genomic_DNA"/>
</dbReference>
<accession>W7D1A9</accession>
<protein>
    <submittedName>
        <fullName evidence="1">Uncharacterized protein</fullName>
    </submittedName>
</protein>
<dbReference type="Proteomes" id="UP000019248">
    <property type="component" value="Unassembled WGS sequence"/>
</dbReference>
<evidence type="ECO:0000313" key="2">
    <source>
        <dbReference type="Proteomes" id="UP000019248"/>
    </source>
</evidence>
<evidence type="ECO:0000313" key="1">
    <source>
        <dbReference type="EMBL" id="EUJ42927.1"/>
    </source>
</evidence>